<dbReference type="AlphaFoldDB" id="A0A0B2BVL5"/>
<dbReference type="PANTHER" id="PTHR46390">
    <property type="entry name" value="MANNOSE-1-PHOSPHATE GUANYLYLTRANSFERASE"/>
    <property type="match status" value="1"/>
</dbReference>
<dbReference type="InterPro" id="IPR005835">
    <property type="entry name" value="NTP_transferase_dom"/>
</dbReference>
<keyword evidence="3" id="KW-0808">Transferase</keyword>
<dbReference type="InterPro" id="IPR051161">
    <property type="entry name" value="Mannose-6P_isomerase_type2"/>
</dbReference>
<dbReference type="EMBL" id="PGEZ01000001">
    <property type="protein sequence ID" value="PJJ58125.1"/>
    <property type="molecule type" value="Genomic_DNA"/>
</dbReference>
<comment type="caution">
    <text evidence="3">The sequence shown here is derived from an EMBL/GenBank/DDBJ whole genome shotgun (WGS) entry which is preliminary data.</text>
</comment>
<dbReference type="SUPFAM" id="SSF159283">
    <property type="entry name" value="Guanosine diphospho-D-mannose pyrophosphorylase/mannose-6-phosphate isomerase linker domain"/>
    <property type="match status" value="1"/>
</dbReference>
<dbReference type="CDD" id="cd02509">
    <property type="entry name" value="GDP-M1P_Guanylyltransferase"/>
    <property type="match status" value="1"/>
</dbReference>
<evidence type="ECO:0000259" key="1">
    <source>
        <dbReference type="Pfam" id="PF00483"/>
    </source>
</evidence>
<dbReference type="GO" id="GO:0009298">
    <property type="term" value="P:GDP-mannose biosynthetic process"/>
    <property type="evidence" value="ECO:0007669"/>
    <property type="project" value="TreeGrafter"/>
</dbReference>
<dbReference type="RefSeq" id="WP_039339897.1">
    <property type="nucleotide sequence ID" value="NZ_PGEZ01000001.1"/>
</dbReference>
<dbReference type="PANTHER" id="PTHR46390:SF1">
    <property type="entry name" value="MANNOSE-1-PHOSPHATE GUANYLYLTRANSFERASE"/>
    <property type="match status" value="1"/>
</dbReference>
<dbReference type="SUPFAM" id="SSF53448">
    <property type="entry name" value="Nucleotide-diphospho-sugar transferases"/>
    <property type="match status" value="1"/>
</dbReference>
<name>A0A0B2BVL5_9ACTN</name>
<dbReference type="InterPro" id="IPR054566">
    <property type="entry name" value="ManC/GMP-like_b-helix"/>
</dbReference>
<dbReference type="OrthoDB" id="9806359at2"/>
<evidence type="ECO:0000259" key="2">
    <source>
        <dbReference type="Pfam" id="PF22640"/>
    </source>
</evidence>
<dbReference type="GO" id="GO:0004475">
    <property type="term" value="F:mannose-1-phosphate guanylyltransferase (GTP) activity"/>
    <property type="evidence" value="ECO:0007669"/>
    <property type="project" value="InterPro"/>
</dbReference>
<gene>
    <name evidence="3" type="ORF">CLV56_2370</name>
</gene>
<dbReference type="Gene3D" id="3.90.550.10">
    <property type="entry name" value="Spore Coat Polysaccharide Biosynthesis Protein SpsA, Chain A"/>
    <property type="match status" value="1"/>
</dbReference>
<organism evidence="3 4">
    <name type="scientific">Mumia flava</name>
    <dbReference type="NCBI Taxonomy" id="1348852"/>
    <lineage>
        <taxon>Bacteria</taxon>
        <taxon>Bacillati</taxon>
        <taxon>Actinomycetota</taxon>
        <taxon>Actinomycetes</taxon>
        <taxon>Propionibacteriales</taxon>
        <taxon>Nocardioidaceae</taxon>
        <taxon>Mumia</taxon>
    </lineage>
</organism>
<dbReference type="Proteomes" id="UP000230842">
    <property type="component" value="Unassembled WGS sequence"/>
</dbReference>
<dbReference type="InterPro" id="IPR029044">
    <property type="entry name" value="Nucleotide-diphossugar_trans"/>
</dbReference>
<feature type="domain" description="Nucleotidyl transferase" evidence="1">
    <location>
        <begin position="10"/>
        <end position="291"/>
    </location>
</feature>
<feature type="domain" description="MannoseP isomerase/GMP-like beta-helix" evidence="2">
    <location>
        <begin position="306"/>
        <end position="357"/>
    </location>
</feature>
<keyword evidence="3" id="KW-0548">Nucleotidyltransferase</keyword>
<proteinExistence type="predicted"/>
<keyword evidence="4" id="KW-1185">Reference proteome</keyword>
<evidence type="ECO:0000313" key="4">
    <source>
        <dbReference type="Proteomes" id="UP000230842"/>
    </source>
</evidence>
<dbReference type="InterPro" id="IPR049577">
    <property type="entry name" value="GMPP_N"/>
</dbReference>
<protein>
    <submittedName>
        <fullName evidence="3">Mannose-1-phosphate guanylyltransferase</fullName>
    </submittedName>
</protein>
<accession>A0A0B2BVL5</accession>
<dbReference type="Pfam" id="PF22640">
    <property type="entry name" value="ManC_GMP_beta-helix"/>
    <property type="match status" value="1"/>
</dbReference>
<dbReference type="Pfam" id="PF00483">
    <property type="entry name" value="NTP_transferase"/>
    <property type="match status" value="1"/>
</dbReference>
<evidence type="ECO:0000313" key="3">
    <source>
        <dbReference type="EMBL" id="PJJ58125.1"/>
    </source>
</evidence>
<sequence length="367" mass="38329">MPQPIPALHAIVPAGGAGTRLWPLSRADRPKFLLDLDGSGRSLLQQTYDRLAPLVDGDGLTVVTGRRHGDAVAAQLPALAPERIVLEPSGRDSMPAIALGAAIALRADAEAVVASFAADHLIADVDAFGDVVRQAAEVARAGHVTTIGLEPTEPSTAFGYVEAGDALDVPGAPDAVAARRFVEKPDAETAREYVAAGRFRWNAGMFVVRADVLLGHLQRLQPALHAGALAIADARGTAGEAQAWERWWPTMTKIAIDHAIAEPVAAEGGVAMVPASFGWTDVGDVAALAEVLGPDATLRTLGGADVLAIDSTGLVVADGERTVTVLGVDDVAVVDTPDALLVTRLEHAQRVKDVVARWRSEGRDDLL</sequence>
<reference evidence="3 4" key="1">
    <citation type="submission" date="2017-11" db="EMBL/GenBank/DDBJ databases">
        <title>Genomic Encyclopedia of Archaeal and Bacterial Type Strains, Phase II (KMG-II): From Individual Species to Whole Genera.</title>
        <authorList>
            <person name="Goeker M."/>
        </authorList>
    </citation>
    <scope>NUCLEOTIDE SEQUENCE [LARGE SCALE GENOMIC DNA]</scope>
    <source>
        <strain evidence="3 4">DSM 27763</strain>
    </source>
</reference>